<dbReference type="NCBIfam" id="NF033510">
    <property type="entry name" value="Ca_tandemer"/>
    <property type="match status" value="5"/>
</dbReference>
<dbReference type="InterPro" id="IPR025282">
    <property type="entry name" value="DUF4214"/>
</dbReference>
<reference evidence="4 5" key="1">
    <citation type="submission" date="2019-07" db="EMBL/GenBank/DDBJ databases">
        <title>Qingshengfaniella alkalisoli gen. nov., sp. nov., isolated from saline soil.</title>
        <authorList>
            <person name="Xu L."/>
            <person name="Huang X.-X."/>
            <person name="Sun J.-Q."/>
        </authorList>
    </citation>
    <scope>NUCLEOTIDE SEQUENCE [LARGE SCALE GENOMIC DNA]</scope>
    <source>
        <strain evidence="4 5">DSM 27279</strain>
    </source>
</reference>
<accession>A0A556AKJ6</accession>
<dbReference type="Pfam" id="PF13946">
    <property type="entry name" value="DUF4214"/>
    <property type="match status" value="2"/>
</dbReference>
<dbReference type="Gene3D" id="1.10.3130.20">
    <property type="entry name" value="Phycobilisome linker domain"/>
    <property type="match status" value="1"/>
</dbReference>
<evidence type="ECO:0000259" key="2">
    <source>
        <dbReference type="Pfam" id="PF13946"/>
    </source>
</evidence>
<organism evidence="4 5">
    <name type="scientific">Verticiella sediminum</name>
    <dbReference type="NCBI Taxonomy" id="1247510"/>
    <lineage>
        <taxon>Bacteria</taxon>
        <taxon>Pseudomonadati</taxon>
        <taxon>Pseudomonadota</taxon>
        <taxon>Betaproteobacteria</taxon>
        <taxon>Burkholderiales</taxon>
        <taxon>Alcaligenaceae</taxon>
        <taxon>Verticiella</taxon>
    </lineage>
</organism>
<feature type="domain" description="Bacterial Ig-like" evidence="3">
    <location>
        <begin position="607"/>
        <end position="702"/>
    </location>
</feature>
<evidence type="ECO:0000259" key="3">
    <source>
        <dbReference type="Pfam" id="PF19077"/>
    </source>
</evidence>
<evidence type="ECO:0000313" key="4">
    <source>
        <dbReference type="EMBL" id="TSH93400.1"/>
    </source>
</evidence>
<comment type="caution">
    <text evidence="4">The sequence shown here is derived from an EMBL/GenBank/DDBJ whole genome shotgun (WGS) entry which is preliminary data.</text>
</comment>
<dbReference type="Pfam" id="PF19077">
    <property type="entry name" value="Big_13"/>
    <property type="match status" value="4"/>
</dbReference>
<keyword evidence="5" id="KW-1185">Reference proteome</keyword>
<dbReference type="InterPro" id="IPR044016">
    <property type="entry name" value="Big_13"/>
</dbReference>
<feature type="domain" description="DUF4214" evidence="2">
    <location>
        <begin position="76"/>
        <end position="125"/>
    </location>
</feature>
<sequence>MPAIGRQRCEYRKRGMCGSVAACLNCVAPPGRCCWPDCRGRASRRFTSGPCPGPAGAAVRIVPEVPGRSEPSMTASQTTVAALYALILDRAPDAAGLAYWTSRLDQGALPQEVAQSLLASGEAAGHASLPDADFVRWLYQHGLHRDADADGLAWWIDVLQETTRGELLAQWLQALLEPWDGGVSQGDGALLANKAAAGIEFAATRGDATQDSGPLSQWVLRVLTDDPATLDLARGLTQAGPALLVSSAYGLLGRVPDPEGLAFWTGQWQAGLSFDDMLAQVAASDEARALYPEGLDDTDFVRHLYAAAVGREADEDGLAYWTQRLADGPGGREQVMAEFFGILAQGADADGMLYLNRSVLASYFTQSPYADDAQFARAVLALVTADRASLVEAMAWIDNGPGQEPPPQEPPPSVPVAPALSLVADTGTAADDGLTRDGTVALTFPAGVRAWSYSVDGGATWQAGEVASFVLPEGEYEAGAIRARYVSSDGLASGVGRLLSAVTVDTTPPGEPSFGLAEDTGASDSDGISGDGTVEVTGIEDGAAWEYSTDGGITWTAGSGSGFTLPEGAHAGGDVQVRQTDAAGNVSAVGSNAGAFVIDATAPGVPPAPILDPASDSGAAGDDLTNVAAPVITGTAEAGSTVRLYDGDTEIGVAVADALTGAWSLAVSDALADGAHTLTVRAVDAAGNVSEPSAALVLSIDTAVPAAPVLALAEDTGADDGDGITNVGIITVSGVEAGATWDYSLDGGNTWIAGSGASFTLPEGVHAGGDVQVRQVDAAGNTSAAGSNAGAFIIDTAAPAAPAVAMLDPASDSGVAGDNLTNVATPVITGTAEAGSTVRLYDGETEIGVAVADALTGAWSLAVSDALADGEHTLIVRAVDTAGNVSEPSAALVLTIDTDIPAAPVLALAEDTGADDGDGITNVGTVVVSGVEAGATWEYSADGGAAWAVGSDGGFSLPEGVYAIGGIQVRQTDIAGNVSAVGSNAGAYVIDMTAPTVPAAPILDPASDSGAAGDGLTNAAAPVITGTAEAGSTVRLYDSDTAIGATVADASTGAWSIAVGDVLVDGSHTLTVRAVDAAGNVSEVSTALILTIDTEIPDAPVLALAEDTGGDDGDGITNKGEISVSGLEPGAAWEYSIDSGTTWIVGSGSGFTLPEGAYASGGIQVRQIDAAGNVGTVGSSAGALVIDATAPAVPAAPILDPAGDSGAAGDNLTNVATPVITGLAEAGSTVRLYDSDTEIGATVADALTGAWSITVGDALADGSHTLTVRAVDTAGNVSDPSAALVLTVDTDVPAAPVFALNSDTGADAGDGITSDGALSVSGLEPGATWEYSLDGGATWSMGSSGSFTLPEGVYASGDVQVRQIDAAGNTSAVGGNAGVFVIDATAPAAPLLTLAEDTGADGSDGITNDGAVIVSGLEPGATWEYSLDGGATWAAGSDGGFALPEGIHASGSIRVRQTDAAGNTSSDFAHAAAIIVDATAPGMPSIISANLTHEEAPVIEGTAEAGAIVTLTVPGATYVAAVDTDGHWRVDLSTATPVSGTLALDLNSPNTVQAVATDAAGNGSVFALQTLVIDTTPPGPPAFALAEDTGADDGDGITNVGIVTVSGVEAGATWEYSLDSGATWSLGGGGDFTLPEGTYASGSVQVRQTDAAGNVSPAALSEAAIVVDTTAPAAPPLLMLYDSDPPAYIDGDGNTRIHTVLVADLEDGATWQYSVDGGDTWASGSGQRFELADGAYAASTIQARQTDLAGNLGAVSAIGRSLVVDTVAPAAAAFALAQDTGVSGSDGRTLDGTIAVTGLEPGAAWEYSLNGGDTWHAGSGESFLLAEGSYAVGSISVRQTDLAGNQSPVVHNDLAIVVDTTAPVAPAVTLVEDTGISSSDGITRDGRMAVGLLESDAAWRFSIDGGTSWSEGVGAGFELAEGTYSAGSVQVRQIDAAGNVGSLWSNAATIVVDTAAAALTLSVSDTGVPGDGVTVDGTFRIGLLEEGASWEYTTDAGNTWTAGTGDAFILEYGGVWDLADIQVRQTDAAGNVGAAASAGTGTLTILDAVTGLWQDTGRSATDGITANGVLSLPEEVLAADSWRISTQGWDESYWGPVQTGDVGVALVEGRYDPGQILIQYWAGGQEFLAGNDMAYVVDLTGPRVQSVDADFSSLTFVVHFDEQVALVPGSGIAASSWGLKLYNEAGVDLGTGFTYSSTIDADGASLGFPGYLVQTPQAGYTVDLVINRHTVLGQIVDLAGNDLQHHEPFATWEYTGTDFVLI</sequence>
<gene>
    <name evidence="4" type="ORF">FOZ76_14155</name>
</gene>
<feature type="domain" description="Bacterial Ig-like" evidence="3">
    <location>
        <begin position="1002"/>
        <end position="1094"/>
    </location>
</feature>
<name>A0A556AKJ6_9BURK</name>
<feature type="region of interest" description="Disordered" evidence="1">
    <location>
        <begin position="509"/>
        <end position="529"/>
    </location>
</feature>
<evidence type="ECO:0000256" key="1">
    <source>
        <dbReference type="SAM" id="MobiDB-lite"/>
    </source>
</evidence>
<feature type="domain" description="Bacterial Ig-like" evidence="3">
    <location>
        <begin position="1198"/>
        <end position="1290"/>
    </location>
</feature>
<dbReference type="EMBL" id="VLTJ01000028">
    <property type="protein sequence ID" value="TSH93400.1"/>
    <property type="molecule type" value="Genomic_DNA"/>
</dbReference>
<dbReference type="InterPro" id="IPR036278">
    <property type="entry name" value="Sialidase_sf"/>
</dbReference>
<protein>
    <submittedName>
        <fullName evidence="4">DUF4214 domain-containing protein</fullName>
    </submittedName>
</protein>
<proteinExistence type="predicted"/>
<dbReference type="Gene3D" id="2.60.40.10">
    <property type="entry name" value="Immunoglobulins"/>
    <property type="match status" value="13"/>
</dbReference>
<feature type="domain" description="Bacterial Ig-like" evidence="3">
    <location>
        <begin position="804"/>
        <end position="898"/>
    </location>
</feature>
<dbReference type="InterPro" id="IPR013783">
    <property type="entry name" value="Ig-like_fold"/>
</dbReference>
<dbReference type="SUPFAM" id="SSF50939">
    <property type="entry name" value="Sialidases"/>
    <property type="match status" value="1"/>
</dbReference>
<dbReference type="Proteomes" id="UP000318405">
    <property type="component" value="Unassembled WGS sequence"/>
</dbReference>
<dbReference type="InterPro" id="IPR002860">
    <property type="entry name" value="BNR_rpt"/>
</dbReference>
<evidence type="ECO:0000313" key="5">
    <source>
        <dbReference type="Proteomes" id="UP000318405"/>
    </source>
</evidence>
<dbReference type="OrthoDB" id="6091599at2"/>
<dbReference type="Pfam" id="PF02012">
    <property type="entry name" value="BNR"/>
    <property type="match status" value="1"/>
</dbReference>
<dbReference type="InterPro" id="IPR038255">
    <property type="entry name" value="PBS_linker_sf"/>
</dbReference>
<feature type="domain" description="DUF4214" evidence="2">
    <location>
        <begin position="281"/>
        <end position="339"/>
    </location>
</feature>